<sequence>MHGLKLAEIGLRVGQDDVLLALPQGGTISVGQLAFVVSVRPSTISKMLGNLERDGFVGREAHASDARKSTVRILPKGIEIRAKAQDIRSALNAELLLKVENAAVLSLLLNLDQAVSQKLSRVRV</sequence>
<keyword evidence="3" id="KW-1185">Reference proteome</keyword>
<keyword evidence="2" id="KW-0238">DNA-binding</keyword>
<dbReference type="STRING" id="1166073.SAMN05192530_101727"/>
<name>A0A1H0DE32_9HYPH</name>
<dbReference type="Pfam" id="PF01047">
    <property type="entry name" value="MarR"/>
    <property type="match status" value="1"/>
</dbReference>
<dbReference type="AlphaFoldDB" id="A0A1H0DE32"/>
<dbReference type="EMBL" id="FNIT01000001">
    <property type="protein sequence ID" value="SDN68239.1"/>
    <property type="molecule type" value="Genomic_DNA"/>
</dbReference>
<proteinExistence type="predicted"/>
<evidence type="ECO:0000313" key="2">
    <source>
        <dbReference type="EMBL" id="SDN68239.1"/>
    </source>
</evidence>
<dbReference type="Gene3D" id="1.10.10.10">
    <property type="entry name" value="Winged helix-like DNA-binding domain superfamily/Winged helix DNA-binding domain"/>
    <property type="match status" value="1"/>
</dbReference>
<dbReference type="GO" id="GO:0006950">
    <property type="term" value="P:response to stress"/>
    <property type="evidence" value="ECO:0007669"/>
    <property type="project" value="TreeGrafter"/>
</dbReference>
<dbReference type="InterPro" id="IPR000835">
    <property type="entry name" value="HTH_MarR-typ"/>
</dbReference>
<dbReference type="InterPro" id="IPR036390">
    <property type="entry name" value="WH_DNA-bd_sf"/>
</dbReference>
<dbReference type="Proteomes" id="UP000198793">
    <property type="component" value="Unassembled WGS sequence"/>
</dbReference>
<dbReference type="GO" id="GO:0003677">
    <property type="term" value="F:DNA binding"/>
    <property type="evidence" value="ECO:0007669"/>
    <property type="project" value="UniProtKB-KW"/>
</dbReference>
<dbReference type="SUPFAM" id="SSF46785">
    <property type="entry name" value="Winged helix' DNA-binding domain"/>
    <property type="match status" value="1"/>
</dbReference>
<organism evidence="2 3">
    <name type="scientific">Aureimonas jatrophae</name>
    <dbReference type="NCBI Taxonomy" id="1166073"/>
    <lineage>
        <taxon>Bacteria</taxon>
        <taxon>Pseudomonadati</taxon>
        <taxon>Pseudomonadota</taxon>
        <taxon>Alphaproteobacteria</taxon>
        <taxon>Hyphomicrobiales</taxon>
        <taxon>Aurantimonadaceae</taxon>
        <taxon>Aureimonas</taxon>
    </lineage>
</organism>
<dbReference type="PROSITE" id="PS50995">
    <property type="entry name" value="HTH_MARR_2"/>
    <property type="match status" value="1"/>
</dbReference>
<accession>A0A1H0DE32</accession>
<dbReference type="PANTHER" id="PTHR33164:SF43">
    <property type="entry name" value="HTH-TYPE TRANSCRIPTIONAL REPRESSOR YETL"/>
    <property type="match status" value="1"/>
</dbReference>
<reference evidence="2 3" key="1">
    <citation type="submission" date="2016-10" db="EMBL/GenBank/DDBJ databases">
        <authorList>
            <person name="de Groot N.N."/>
        </authorList>
    </citation>
    <scope>NUCLEOTIDE SEQUENCE [LARGE SCALE GENOMIC DNA]</scope>
    <source>
        <strain evidence="3">L7-484,KACC 16230,DSM 25025</strain>
    </source>
</reference>
<evidence type="ECO:0000259" key="1">
    <source>
        <dbReference type="PROSITE" id="PS50995"/>
    </source>
</evidence>
<protein>
    <submittedName>
        <fullName evidence="2">DNA-binding transcriptional regulator, MarR family</fullName>
    </submittedName>
</protein>
<evidence type="ECO:0000313" key="3">
    <source>
        <dbReference type="Proteomes" id="UP000198793"/>
    </source>
</evidence>
<dbReference type="InterPro" id="IPR036388">
    <property type="entry name" value="WH-like_DNA-bd_sf"/>
</dbReference>
<dbReference type="InterPro" id="IPR039422">
    <property type="entry name" value="MarR/SlyA-like"/>
</dbReference>
<feature type="domain" description="HTH marR-type" evidence="1">
    <location>
        <begin position="1"/>
        <end position="117"/>
    </location>
</feature>
<dbReference type="SMART" id="SM00347">
    <property type="entry name" value="HTH_MARR"/>
    <property type="match status" value="1"/>
</dbReference>
<dbReference type="GO" id="GO:0003700">
    <property type="term" value="F:DNA-binding transcription factor activity"/>
    <property type="evidence" value="ECO:0007669"/>
    <property type="project" value="InterPro"/>
</dbReference>
<dbReference type="PANTHER" id="PTHR33164">
    <property type="entry name" value="TRANSCRIPTIONAL REGULATOR, MARR FAMILY"/>
    <property type="match status" value="1"/>
</dbReference>
<gene>
    <name evidence="2" type="ORF">SAMN05192530_101727</name>
</gene>